<dbReference type="RefSeq" id="WP_152729348.1">
    <property type="nucleotide sequence ID" value="NZ_JAABOZ010000003.1"/>
</dbReference>
<organism evidence="2 3">
    <name type="scientific">Goekera deserti</name>
    <dbReference type="NCBI Taxonomy" id="2497753"/>
    <lineage>
        <taxon>Bacteria</taxon>
        <taxon>Bacillati</taxon>
        <taxon>Actinomycetota</taxon>
        <taxon>Actinomycetes</taxon>
        <taxon>Geodermatophilales</taxon>
        <taxon>Geodermatophilaceae</taxon>
        <taxon>Goekera</taxon>
    </lineage>
</organism>
<accession>A0A7K3WF81</accession>
<feature type="transmembrane region" description="Helical" evidence="1">
    <location>
        <begin position="98"/>
        <end position="117"/>
    </location>
</feature>
<evidence type="ECO:0000256" key="1">
    <source>
        <dbReference type="SAM" id="Phobius"/>
    </source>
</evidence>
<evidence type="ECO:0000313" key="3">
    <source>
        <dbReference type="Proteomes" id="UP000470470"/>
    </source>
</evidence>
<keyword evidence="1" id="KW-0472">Membrane</keyword>
<keyword evidence="1" id="KW-1133">Transmembrane helix</keyword>
<gene>
    <name evidence="2" type="ORF">G1H19_13930</name>
</gene>
<feature type="transmembrane region" description="Helical" evidence="1">
    <location>
        <begin position="28"/>
        <end position="49"/>
    </location>
</feature>
<reference evidence="2 3" key="1">
    <citation type="submission" date="2020-02" db="EMBL/GenBank/DDBJ databases">
        <title>The whole genome sequence of CPCC 205119.</title>
        <authorList>
            <person name="Jiang Z."/>
        </authorList>
    </citation>
    <scope>NUCLEOTIDE SEQUENCE [LARGE SCALE GENOMIC DNA]</scope>
    <source>
        <strain evidence="2 3">CPCC 205119</strain>
    </source>
</reference>
<dbReference type="AlphaFoldDB" id="A0A7K3WF81"/>
<name>A0A7K3WF81_9ACTN</name>
<sequence length="154" mass="16774">MADDDWWDSVDTTPVAPPRRATRLGPGALLVLLALYAVALWAVVTAYFIRGNAMVECDIGNGFFQLQVTSIPLVPLAFVSVTTGWLVCLFVPYRTISYALGIALSLTLLWFSVRAYLSWTAPPADYPVSGSCFNGLPRSWPSWLPGPKAPVGPR</sequence>
<evidence type="ECO:0000313" key="2">
    <source>
        <dbReference type="EMBL" id="NEL55094.1"/>
    </source>
</evidence>
<protein>
    <submittedName>
        <fullName evidence="2">Uncharacterized protein</fullName>
    </submittedName>
</protein>
<dbReference type="Proteomes" id="UP000470470">
    <property type="component" value="Unassembled WGS sequence"/>
</dbReference>
<keyword evidence="1" id="KW-0812">Transmembrane</keyword>
<feature type="transmembrane region" description="Helical" evidence="1">
    <location>
        <begin position="69"/>
        <end position="91"/>
    </location>
</feature>
<dbReference type="EMBL" id="JAAGWK010000020">
    <property type="protein sequence ID" value="NEL55094.1"/>
    <property type="molecule type" value="Genomic_DNA"/>
</dbReference>
<comment type="caution">
    <text evidence="2">The sequence shown here is derived from an EMBL/GenBank/DDBJ whole genome shotgun (WGS) entry which is preliminary data.</text>
</comment>
<keyword evidence="3" id="KW-1185">Reference proteome</keyword>
<proteinExistence type="predicted"/>